<feature type="compositionally biased region" description="Low complexity" evidence="2">
    <location>
        <begin position="205"/>
        <end position="217"/>
    </location>
</feature>
<gene>
    <name evidence="3" type="ORF">Purlil1_6714</name>
</gene>
<dbReference type="EMBL" id="JAWRVI010000022">
    <property type="protein sequence ID" value="KAK4088861.1"/>
    <property type="molecule type" value="Genomic_DNA"/>
</dbReference>
<comment type="caution">
    <text evidence="3">The sequence shown here is derived from an EMBL/GenBank/DDBJ whole genome shotgun (WGS) entry which is preliminary data.</text>
</comment>
<keyword evidence="4" id="KW-1185">Reference proteome</keyword>
<keyword evidence="1" id="KW-0175">Coiled coil</keyword>
<dbReference type="Proteomes" id="UP001287286">
    <property type="component" value="Unassembled WGS sequence"/>
</dbReference>
<evidence type="ECO:0000313" key="4">
    <source>
        <dbReference type="Proteomes" id="UP001287286"/>
    </source>
</evidence>
<proteinExistence type="predicted"/>
<feature type="coiled-coil region" evidence="1">
    <location>
        <begin position="66"/>
        <end position="93"/>
    </location>
</feature>
<protein>
    <submittedName>
        <fullName evidence="3">Uncharacterized protein</fullName>
    </submittedName>
</protein>
<accession>A0ABR0BYJ6</accession>
<evidence type="ECO:0000256" key="2">
    <source>
        <dbReference type="SAM" id="MobiDB-lite"/>
    </source>
</evidence>
<evidence type="ECO:0000256" key="1">
    <source>
        <dbReference type="SAM" id="Coils"/>
    </source>
</evidence>
<organism evidence="3 4">
    <name type="scientific">Purpureocillium lilacinum</name>
    <name type="common">Paecilomyces lilacinus</name>
    <dbReference type="NCBI Taxonomy" id="33203"/>
    <lineage>
        <taxon>Eukaryota</taxon>
        <taxon>Fungi</taxon>
        <taxon>Dikarya</taxon>
        <taxon>Ascomycota</taxon>
        <taxon>Pezizomycotina</taxon>
        <taxon>Sordariomycetes</taxon>
        <taxon>Hypocreomycetidae</taxon>
        <taxon>Hypocreales</taxon>
        <taxon>Ophiocordycipitaceae</taxon>
        <taxon>Purpureocillium</taxon>
    </lineage>
</organism>
<feature type="coiled-coil region" evidence="1">
    <location>
        <begin position="139"/>
        <end position="166"/>
    </location>
</feature>
<evidence type="ECO:0000313" key="3">
    <source>
        <dbReference type="EMBL" id="KAK4088861.1"/>
    </source>
</evidence>
<reference evidence="3 4" key="1">
    <citation type="journal article" date="2024" name="Microbiol. Resour. Announc.">
        <title>Genome annotations for the ascomycete fungi Trichoderma harzianum, Trichoderma aggressivum, and Purpureocillium lilacinum.</title>
        <authorList>
            <person name="Beijen E.P.W."/>
            <person name="Ohm R.A."/>
        </authorList>
    </citation>
    <scope>NUCLEOTIDE SEQUENCE [LARGE SCALE GENOMIC DNA]</scope>
    <source>
        <strain evidence="3 4">CBS 150709</strain>
    </source>
</reference>
<sequence>MWSWHGGASPRNKDTRKDAIDRLRASLGFLRERERHLQSQVDFEQGLAREHARTNENFVMAALWRKKKHEAALEETIANIRQLEEQIKSIDSGAASLPIEPAGSETPPACETRCTTERQAVLGTDTLVESICGAAPWLDEDMDEAMEQLKQEIERLKREEQLWSAEDDNIIGVAEAHETTGAAAPYVLIARQRLQDRSTVSCFQPTTEGPSAATPTAPSKPPQVTSWCRDPVATGSPFGGVVRPGLAIRARQRKRLFLPSEQPRAQNAGAATPSQAAHSRDQQDER</sequence>
<dbReference type="Gene3D" id="1.10.287.1060">
    <property type="entry name" value="ESAT-6-like"/>
    <property type="match status" value="1"/>
</dbReference>
<feature type="region of interest" description="Disordered" evidence="2">
    <location>
        <begin position="202"/>
        <end position="286"/>
    </location>
</feature>
<name>A0ABR0BYJ6_PURLI</name>